<dbReference type="InterPro" id="IPR020546">
    <property type="entry name" value="ATP_synth_F1_dsu/esu_N"/>
</dbReference>
<evidence type="ECO:0000313" key="11">
    <source>
        <dbReference type="EMBL" id="RCK71044.1"/>
    </source>
</evidence>
<comment type="caution">
    <text evidence="11">The sequence shown here is derived from an EMBL/GenBank/DDBJ whole genome shotgun (WGS) entry which is preliminary data.</text>
</comment>
<dbReference type="NCBIfam" id="TIGR01216">
    <property type="entry name" value="ATP_synt_epsi"/>
    <property type="match status" value="1"/>
</dbReference>
<comment type="subcellular location">
    <subcellularLocation>
        <location evidence="1 8">Cell membrane</location>
        <topology evidence="1 8">Peripheral membrane protein</topology>
    </subcellularLocation>
</comment>
<dbReference type="InterPro" id="IPR036771">
    <property type="entry name" value="ATPsynth_dsu/esu_N"/>
</dbReference>
<evidence type="ECO:0000256" key="4">
    <source>
        <dbReference type="ARBA" id="ARBA00023065"/>
    </source>
</evidence>
<feature type="domain" description="ATP synthase F1 complex delta/epsilon subunit N-terminal" evidence="10">
    <location>
        <begin position="9"/>
        <end position="87"/>
    </location>
</feature>
<evidence type="ECO:0000256" key="3">
    <source>
        <dbReference type="ARBA" id="ARBA00022448"/>
    </source>
</evidence>
<sequence length="137" mass="14072">MAEPGSSVLHVEVVAADRAVWSGDVTSITARTTEGDIGILPGHSPVLAVLVPSGVEIVEQGGGRQVVAVDGGFISVAQNRVSILSEYAAMSSEVDAGRARSELDELLGRAGAGEDDPELQAAIARAQARVKAAERAR</sequence>
<dbReference type="SUPFAM" id="SSF51344">
    <property type="entry name" value="Epsilon subunit of F1F0-ATP synthase N-terminal domain"/>
    <property type="match status" value="1"/>
</dbReference>
<keyword evidence="3 8" id="KW-0813">Transport</keyword>
<evidence type="ECO:0000256" key="7">
    <source>
        <dbReference type="ARBA" id="ARBA00023310"/>
    </source>
</evidence>
<comment type="subunit">
    <text evidence="8 9">F-type ATPases have 2 components, CF(1) - the catalytic core - and CF(0) - the membrane proton channel. CF(1) has five subunits: alpha(3), beta(3), gamma(1), delta(1), epsilon(1). CF(0) has three main subunits: a, b and c.</text>
</comment>
<dbReference type="GO" id="GO:0005886">
    <property type="term" value="C:plasma membrane"/>
    <property type="evidence" value="ECO:0007669"/>
    <property type="project" value="UniProtKB-SubCell"/>
</dbReference>
<name>A0A367YYW9_9ACTN</name>
<dbReference type="RefSeq" id="WP_114124747.1">
    <property type="nucleotide sequence ID" value="NZ_QOUI01000001.1"/>
</dbReference>
<keyword evidence="7 8" id="KW-0066">ATP synthesis</keyword>
<dbReference type="Proteomes" id="UP000252770">
    <property type="component" value="Unassembled WGS sequence"/>
</dbReference>
<organism evidence="11 12">
    <name type="scientific">Desertihabitans brevis</name>
    <dbReference type="NCBI Taxonomy" id="2268447"/>
    <lineage>
        <taxon>Bacteria</taxon>
        <taxon>Bacillati</taxon>
        <taxon>Actinomycetota</taxon>
        <taxon>Actinomycetes</taxon>
        <taxon>Propionibacteriales</taxon>
        <taxon>Propionibacteriaceae</taxon>
        <taxon>Desertihabitans</taxon>
    </lineage>
</organism>
<keyword evidence="8" id="KW-0375">Hydrogen ion transport</keyword>
<evidence type="ECO:0000256" key="9">
    <source>
        <dbReference type="RuleBase" id="RU003656"/>
    </source>
</evidence>
<dbReference type="Pfam" id="PF02823">
    <property type="entry name" value="ATP-synt_DE_N"/>
    <property type="match status" value="1"/>
</dbReference>
<keyword evidence="5 8" id="KW-0472">Membrane</keyword>
<dbReference type="PANTHER" id="PTHR13822:SF10">
    <property type="entry name" value="ATP SYNTHASE EPSILON CHAIN, CHLOROPLASTIC"/>
    <property type="match status" value="1"/>
</dbReference>
<comment type="function">
    <text evidence="8">Produces ATP from ADP in the presence of a proton gradient across the membrane.</text>
</comment>
<dbReference type="PANTHER" id="PTHR13822">
    <property type="entry name" value="ATP SYNTHASE DELTA/EPSILON CHAIN"/>
    <property type="match status" value="1"/>
</dbReference>
<dbReference type="InterPro" id="IPR001469">
    <property type="entry name" value="ATP_synth_F1_dsu/esu"/>
</dbReference>
<dbReference type="HAMAP" id="MF_00530">
    <property type="entry name" value="ATP_synth_epsil_bac"/>
    <property type="match status" value="1"/>
</dbReference>
<dbReference type="NCBIfam" id="NF009977">
    <property type="entry name" value="PRK13442.1"/>
    <property type="match status" value="1"/>
</dbReference>
<keyword evidence="12" id="KW-1185">Reference proteome</keyword>
<evidence type="ECO:0000256" key="1">
    <source>
        <dbReference type="ARBA" id="ARBA00004202"/>
    </source>
</evidence>
<dbReference type="EMBL" id="QOUI01000001">
    <property type="protein sequence ID" value="RCK71044.1"/>
    <property type="molecule type" value="Genomic_DNA"/>
</dbReference>
<dbReference type="AlphaFoldDB" id="A0A367YYW9"/>
<keyword evidence="4 8" id="KW-0406">Ion transport</keyword>
<protein>
    <recommendedName>
        <fullName evidence="8">ATP synthase epsilon chain</fullName>
    </recommendedName>
    <alternativeName>
        <fullName evidence="8">ATP synthase F1 sector epsilon subunit</fullName>
    </alternativeName>
    <alternativeName>
        <fullName evidence="8">F-ATPase epsilon subunit</fullName>
    </alternativeName>
</protein>
<keyword evidence="8" id="KW-1003">Cell membrane</keyword>
<comment type="similarity">
    <text evidence="2 8 9">Belongs to the ATPase epsilon chain family.</text>
</comment>
<evidence type="ECO:0000259" key="10">
    <source>
        <dbReference type="Pfam" id="PF02823"/>
    </source>
</evidence>
<gene>
    <name evidence="8" type="primary">atpC</name>
    <name evidence="11" type="ORF">DT076_00760</name>
</gene>
<dbReference type="CDD" id="cd12152">
    <property type="entry name" value="F1-ATPase_delta"/>
    <property type="match status" value="1"/>
</dbReference>
<proteinExistence type="inferred from homology"/>
<evidence type="ECO:0000256" key="5">
    <source>
        <dbReference type="ARBA" id="ARBA00023136"/>
    </source>
</evidence>
<dbReference type="GO" id="GO:0045259">
    <property type="term" value="C:proton-transporting ATP synthase complex"/>
    <property type="evidence" value="ECO:0007669"/>
    <property type="project" value="UniProtKB-KW"/>
</dbReference>
<accession>A0A367YYW9</accession>
<dbReference type="GO" id="GO:0046933">
    <property type="term" value="F:proton-transporting ATP synthase activity, rotational mechanism"/>
    <property type="evidence" value="ECO:0007669"/>
    <property type="project" value="UniProtKB-UniRule"/>
</dbReference>
<dbReference type="Gene3D" id="2.60.15.10">
    <property type="entry name" value="F0F1 ATP synthase delta/epsilon subunit, N-terminal"/>
    <property type="match status" value="1"/>
</dbReference>
<evidence type="ECO:0000256" key="2">
    <source>
        <dbReference type="ARBA" id="ARBA00005712"/>
    </source>
</evidence>
<evidence type="ECO:0000256" key="8">
    <source>
        <dbReference type="HAMAP-Rule" id="MF_00530"/>
    </source>
</evidence>
<dbReference type="GO" id="GO:0005524">
    <property type="term" value="F:ATP binding"/>
    <property type="evidence" value="ECO:0007669"/>
    <property type="project" value="UniProtKB-UniRule"/>
</dbReference>
<evidence type="ECO:0000313" key="12">
    <source>
        <dbReference type="Proteomes" id="UP000252770"/>
    </source>
</evidence>
<keyword evidence="6 8" id="KW-0139">CF(1)</keyword>
<reference evidence="11 12" key="1">
    <citation type="submission" date="2018-07" db="EMBL/GenBank/DDBJ databases">
        <title>Desertimonas flava gen. nov. sp. nov.</title>
        <authorList>
            <person name="Liu S."/>
        </authorList>
    </citation>
    <scope>NUCLEOTIDE SEQUENCE [LARGE SCALE GENOMIC DNA]</scope>
    <source>
        <strain evidence="11 12">16Sb5-5</strain>
    </source>
</reference>
<evidence type="ECO:0000256" key="6">
    <source>
        <dbReference type="ARBA" id="ARBA00023196"/>
    </source>
</evidence>